<evidence type="ECO:0000259" key="1">
    <source>
        <dbReference type="Pfam" id="PF08279"/>
    </source>
</evidence>
<dbReference type="AlphaFoldDB" id="A0A1S8S0P0"/>
<feature type="domain" description="Helix-turn-helix type 11" evidence="1">
    <location>
        <begin position="29"/>
        <end position="74"/>
    </location>
</feature>
<dbReference type="InterPro" id="IPR036388">
    <property type="entry name" value="WH-like_DNA-bd_sf"/>
</dbReference>
<gene>
    <name evidence="4" type="ORF">CLBCK_36980</name>
</gene>
<dbReference type="Pfam" id="PF08279">
    <property type="entry name" value="HTH_11"/>
    <property type="match status" value="1"/>
</dbReference>
<evidence type="ECO:0000259" key="2">
    <source>
        <dbReference type="Pfam" id="PF13280"/>
    </source>
</evidence>
<dbReference type="InterPro" id="IPR057727">
    <property type="entry name" value="WCX_dom"/>
</dbReference>
<reference evidence="4 5" key="1">
    <citation type="submission" date="2016-05" db="EMBL/GenBank/DDBJ databases">
        <title>Microbial solvent formation.</title>
        <authorList>
            <person name="Poehlein A."/>
            <person name="Montoya Solano J.D."/>
            <person name="Flitsch S."/>
            <person name="Krabben P."/>
            <person name="Duerre P."/>
            <person name="Daniel R."/>
        </authorList>
    </citation>
    <scope>NUCLEOTIDE SEQUENCE [LARGE SCALE GENOMIC DNA]</scope>
    <source>
        <strain evidence="4 5">DSM 53</strain>
    </source>
</reference>
<dbReference type="PANTHER" id="PTHR34580">
    <property type="match status" value="1"/>
</dbReference>
<dbReference type="InterPro" id="IPR026881">
    <property type="entry name" value="WYL_dom"/>
</dbReference>
<evidence type="ECO:0008006" key="6">
    <source>
        <dbReference type="Google" id="ProtNLM"/>
    </source>
</evidence>
<dbReference type="PROSITE" id="PS52050">
    <property type="entry name" value="WYL"/>
    <property type="match status" value="1"/>
</dbReference>
<dbReference type="Pfam" id="PF13280">
    <property type="entry name" value="WYL"/>
    <property type="match status" value="1"/>
</dbReference>
<name>A0A1S8S0P0_CLOBE</name>
<dbReference type="EMBL" id="LZZI01000084">
    <property type="protein sequence ID" value="OOM59023.1"/>
    <property type="molecule type" value="Genomic_DNA"/>
</dbReference>
<feature type="domain" description="WCX" evidence="3">
    <location>
        <begin position="255"/>
        <end position="331"/>
    </location>
</feature>
<comment type="caution">
    <text evidence="4">The sequence shown here is derived from an EMBL/GenBank/DDBJ whole genome shotgun (WGS) entry which is preliminary data.</text>
</comment>
<accession>A0A1S8S0P0</accession>
<dbReference type="Pfam" id="PF25583">
    <property type="entry name" value="WCX"/>
    <property type="match status" value="1"/>
</dbReference>
<sequence>MDVKYFLGGVAMPKEEKAKKVRRVFDTYRLINEGEAVTKRELADEFNVSLDTIKNYVSELKRYFNVDIENDGKRYIIKDGGDFEDLKNDNRISTDDLISADDVILVISALIQSNAFMETKMSIIRNSLLKALPPKEAKKLKAMLVFDKTDNGKDRIIEENVKKIRSAIAKEKKISFTYRDYEDKIKKHTMIPYSFACDLGKYYIIGKRDDTKTLKHMRIDRIISLEVTEVAGKKEEKFNVYNYLKKTWYMFGGEETKVVVRFIKKCKKVVIERNMSVGHILREDDEYFDYEFICNGTKGIKLWLMGFGGEAEVLEPESLRNEMKKSVEEMMKIYNN</sequence>
<evidence type="ECO:0000259" key="3">
    <source>
        <dbReference type="Pfam" id="PF25583"/>
    </source>
</evidence>
<dbReference type="Gene3D" id="1.10.10.10">
    <property type="entry name" value="Winged helix-like DNA-binding domain superfamily/Winged helix DNA-binding domain"/>
    <property type="match status" value="1"/>
</dbReference>
<dbReference type="PANTHER" id="PTHR34580:SF1">
    <property type="entry name" value="PROTEIN PAFC"/>
    <property type="match status" value="1"/>
</dbReference>
<protein>
    <recommendedName>
        <fullName evidence="6">WYL domain-containing protein</fullName>
    </recommendedName>
</protein>
<dbReference type="InterPro" id="IPR051534">
    <property type="entry name" value="CBASS_pafABC_assoc_protein"/>
</dbReference>
<evidence type="ECO:0000313" key="5">
    <source>
        <dbReference type="Proteomes" id="UP000190973"/>
    </source>
</evidence>
<organism evidence="4 5">
    <name type="scientific">Clostridium beijerinckii</name>
    <name type="common">Clostridium MP</name>
    <dbReference type="NCBI Taxonomy" id="1520"/>
    <lineage>
        <taxon>Bacteria</taxon>
        <taxon>Bacillati</taxon>
        <taxon>Bacillota</taxon>
        <taxon>Clostridia</taxon>
        <taxon>Eubacteriales</taxon>
        <taxon>Clostridiaceae</taxon>
        <taxon>Clostridium</taxon>
    </lineage>
</organism>
<dbReference type="Proteomes" id="UP000190973">
    <property type="component" value="Unassembled WGS sequence"/>
</dbReference>
<proteinExistence type="predicted"/>
<dbReference type="InterPro" id="IPR013196">
    <property type="entry name" value="HTH_11"/>
</dbReference>
<evidence type="ECO:0000313" key="4">
    <source>
        <dbReference type="EMBL" id="OOM59023.1"/>
    </source>
</evidence>
<feature type="domain" description="WYL" evidence="2">
    <location>
        <begin position="160"/>
        <end position="227"/>
    </location>
</feature>